<dbReference type="Gene3D" id="3.90.550.10">
    <property type="entry name" value="Spore Coat Polysaccharide Biosynthesis Protein SpsA, Chain A"/>
    <property type="match status" value="1"/>
</dbReference>
<sequence length="422" mass="48445">MKTHQPYRISHISLHEPVEMPELDHHQGNYLVFWWKTIPLGDLYLEPGTNTSTDEYYKAMGQAILPTLNHYAQNPAELKANYLATTSPDKLKNLQSWLPANLQITATEIIPEKVAVSVVVCTRNRAAHLKCCLTMLQNLTCRPAEIIVIDNAPTDESTREVVSAFSEVKYIREPRPGLDIARNTGVSNAKFPIVAFTDDDVSVHPLWTYQIWQTFEKPQVAAMTGLVIAAELATEAQYIFEKHWSFNRGYTDVKYDSDFFRKTLRKGPPVWNIGAGANMAFRREIFEEVGYFDELLDVGAAGCNGDSEMWYRILKAGHTIHYNPRAVAFHEHRKEIEGLKKQLFYYMRGYTAAALLQQQQLQQAGYAKQIFWVLPRHYLRLLRSGFPHYSYRYRTIAAEMLGVLSGLAYYIKNKRPNTKLSR</sequence>
<evidence type="ECO:0000256" key="1">
    <source>
        <dbReference type="ARBA" id="ARBA00006739"/>
    </source>
</evidence>
<evidence type="ECO:0000256" key="2">
    <source>
        <dbReference type="ARBA" id="ARBA00022676"/>
    </source>
</evidence>
<dbReference type="PANTHER" id="PTHR43179">
    <property type="entry name" value="RHAMNOSYLTRANSFERASE WBBL"/>
    <property type="match status" value="1"/>
</dbReference>
<evidence type="ECO:0000256" key="3">
    <source>
        <dbReference type="ARBA" id="ARBA00022679"/>
    </source>
</evidence>
<keyword evidence="2" id="KW-0328">Glycosyltransferase</keyword>
<protein>
    <submittedName>
        <fullName evidence="5">Glycosyltransferase</fullName>
    </submittedName>
</protein>
<dbReference type="SUPFAM" id="SSF53448">
    <property type="entry name" value="Nucleotide-diphospho-sugar transferases"/>
    <property type="match status" value="1"/>
</dbReference>
<evidence type="ECO:0000313" key="6">
    <source>
        <dbReference type="Proteomes" id="UP000644147"/>
    </source>
</evidence>
<dbReference type="InterPro" id="IPR001173">
    <property type="entry name" value="Glyco_trans_2-like"/>
</dbReference>
<evidence type="ECO:0000313" key="5">
    <source>
        <dbReference type="EMBL" id="MBK0401908.1"/>
    </source>
</evidence>
<reference evidence="5 6" key="1">
    <citation type="submission" date="2020-12" db="EMBL/GenBank/DDBJ databases">
        <title>Bacterial novel species Adhaeribacter sp. BT258 isolated from soil.</title>
        <authorList>
            <person name="Jung H.-Y."/>
        </authorList>
    </citation>
    <scope>NUCLEOTIDE SEQUENCE [LARGE SCALE GENOMIC DNA]</scope>
    <source>
        <strain evidence="5 6">BT258</strain>
    </source>
</reference>
<dbReference type="EMBL" id="JAEHFX010000001">
    <property type="protein sequence ID" value="MBK0401908.1"/>
    <property type="molecule type" value="Genomic_DNA"/>
</dbReference>
<comment type="caution">
    <text evidence="5">The sequence shown here is derived from an EMBL/GenBank/DDBJ whole genome shotgun (WGS) entry which is preliminary data.</text>
</comment>
<dbReference type="InterPro" id="IPR029044">
    <property type="entry name" value="Nucleotide-diphossugar_trans"/>
</dbReference>
<dbReference type="PANTHER" id="PTHR43179:SF12">
    <property type="entry name" value="GALACTOFURANOSYLTRANSFERASE GLFT2"/>
    <property type="match status" value="1"/>
</dbReference>
<accession>A0ABS1BXM9</accession>
<proteinExistence type="inferred from homology"/>
<gene>
    <name evidence="5" type="ORF">I5M27_02860</name>
</gene>
<evidence type="ECO:0000259" key="4">
    <source>
        <dbReference type="Pfam" id="PF00535"/>
    </source>
</evidence>
<feature type="domain" description="Glycosyltransferase 2-like" evidence="4">
    <location>
        <begin position="117"/>
        <end position="289"/>
    </location>
</feature>
<dbReference type="Proteomes" id="UP000644147">
    <property type="component" value="Unassembled WGS sequence"/>
</dbReference>
<dbReference type="CDD" id="cd00761">
    <property type="entry name" value="Glyco_tranf_GTA_type"/>
    <property type="match status" value="1"/>
</dbReference>
<comment type="similarity">
    <text evidence="1">Belongs to the glycosyltransferase 2 family.</text>
</comment>
<dbReference type="RefSeq" id="WP_200504509.1">
    <property type="nucleotide sequence ID" value="NZ_JAEHFX010000001.1"/>
</dbReference>
<organism evidence="5 6">
    <name type="scientific">Adhaeribacter terrigena</name>
    <dbReference type="NCBI Taxonomy" id="2793070"/>
    <lineage>
        <taxon>Bacteria</taxon>
        <taxon>Pseudomonadati</taxon>
        <taxon>Bacteroidota</taxon>
        <taxon>Cytophagia</taxon>
        <taxon>Cytophagales</taxon>
        <taxon>Hymenobacteraceae</taxon>
        <taxon>Adhaeribacter</taxon>
    </lineage>
</organism>
<name>A0ABS1BXM9_9BACT</name>
<dbReference type="Pfam" id="PF00535">
    <property type="entry name" value="Glycos_transf_2"/>
    <property type="match status" value="1"/>
</dbReference>
<keyword evidence="6" id="KW-1185">Reference proteome</keyword>
<keyword evidence="3" id="KW-0808">Transferase</keyword>